<dbReference type="STRING" id="471704.A0A151JQ21"/>
<dbReference type="InterPro" id="IPR036691">
    <property type="entry name" value="Endo/exonu/phosph_ase_sf"/>
</dbReference>
<dbReference type="EMBL" id="KQ978718">
    <property type="protein sequence ID" value="KYN29057.1"/>
    <property type="molecule type" value="Genomic_DNA"/>
</dbReference>
<evidence type="ECO:0000313" key="1">
    <source>
        <dbReference type="EMBL" id="KYN29057.1"/>
    </source>
</evidence>
<accession>A0A151JQ21</accession>
<gene>
    <name evidence="1" type="ORF">ALC57_01521</name>
</gene>
<evidence type="ECO:0000313" key="2">
    <source>
        <dbReference type="Proteomes" id="UP000078492"/>
    </source>
</evidence>
<dbReference type="AlphaFoldDB" id="A0A151JQ21"/>
<name>A0A151JQ21_9HYME</name>
<keyword evidence="2" id="KW-1185">Reference proteome</keyword>
<proteinExistence type="predicted"/>
<dbReference type="Gene3D" id="3.60.10.10">
    <property type="entry name" value="Endonuclease/exonuclease/phosphatase"/>
    <property type="match status" value="1"/>
</dbReference>
<sequence length="136" mass="16229">ERNGGGMEKGRKGKEWNVAGLENKDREFWDRLKSWDAMVLMETWVEEKRGKFLKERLPEGYIRVWRVQDAKRKNKKGRAIRGMLMGIKKELYEREEGKKEVEGFLTRMMKIGGKRVMMIGVYVNMDLERKLERMAE</sequence>
<reference evidence="1 2" key="1">
    <citation type="submission" date="2015-09" db="EMBL/GenBank/DDBJ databases">
        <title>Trachymyrmex cornetzi WGS genome.</title>
        <authorList>
            <person name="Nygaard S."/>
            <person name="Hu H."/>
            <person name="Boomsma J."/>
            <person name="Zhang G."/>
        </authorList>
    </citation>
    <scope>NUCLEOTIDE SEQUENCE [LARGE SCALE GENOMIC DNA]</scope>
    <source>
        <strain evidence="1">Tcor2-1</strain>
        <tissue evidence="1">Whole body</tissue>
    </source>
</reference>
<feature type="non-terminal residue" evidence="1">
    <location>
        <position position="1"/>
    </location>
</feature>
<dbReference type="Proteomes" id="UP000078492">
    <property type="component" value="Unassembled WGS sequence"/>
</dbReference>
<protein>
    <submittedName>
        <fullName evidence="1">Uncharacterized protein</fullName>
    </submittedName>
</protein>
<organism evidence="1 2">
    <name type="scientific">Trachymyrmex cornetzi</name>
    <dbReference type="NCBI Taxonomy" id="471704"/>
    <lineage>
        <taxon>Eukaryota</taxon>
        <taxon>Metazoa</taxon>
        <taxon>Ecdysozoa</taxon>
        <taxon>Arthropoda</taxon>
        <taxon>Hexapoda</taxon>
        <taxon>Insecta</taxon>
        <taxon>Pterygota</taxon>
        <taxon>Neoptera</taxon>
        <taxon>Endopterygota</taxon>
        <taxon>Hymenoptera</taxon>
        <taxon>Apocrita</taxon>
        <taxon>Aculeata</taxon>
        <taxon>Formicoidea</taxon>
        <taxon>Formicidae</taxon>
        <taxon>Myrmicinae</taxon>
        <taxon>Trachymyrmex</taxon>
    </lineage>
</organism>